<reference evidence="3" key="1">
    <citation type="submission" date="2012-02" db="EMBL/GenBank/DDBJ databases">
        <title>Complete sequence of chromosome of Methanomethylovorans hollandica DSM 15978.</title>
        <authorList>
            <person name="Lucas S."/>
            <person name="Copeland A."/>
            <person name="Lapidus A."/>
            <person name="Glavina del Rio T."/>
            <person name="Dalin E."/>
            <person name="Tice H."/>
            <person name="Bruce D."/>
            <person name="Goodwin L."/>
            <person name="Pitluck S."/>
            <person name="Peters L."/>
            <person name="Mikhailova N."/>
            <person name="Held B."/>
            <person name="Kyrpides N."/>
            <person name="Mavromatis K."/>
            <person name="Ivanova N."/>
            <person name="Brettin T."/>
            <person name="Detter J.C."/>
            <person name="Han C."/>
            <person name="Larimer F."/>
            <person name="Land M."/>
            <person name="Hauser L."/>
            <person name="Markowitz V."/>
            <person name="Cheng J.-F."/>
            <person name="Hugenholtz P."/>
            <person name="Woyke T."/>
            <person name="Wu D."/>
            <person name="Spring S."/>
            <person name="Schroeder M."/>
            <person name="Brambilla E."/>
            <person name="Klenk H.-P."/>
            <person name="Eisen J.A."/>
        </authorList>
    </citation>
    <scope>NUCLEOTIDE SEQUENCE [LARGE SCALE GENOMIC DNA]</scope>
    <source>
        <strain evidence="3">DSM 15978 / NBRC 107637 / DMS1</strain>
    </source>
</reference>
<organism evidence="2 3">
    <name type="scientific">Methanomethylovorans hollandica (strain DSM 15978 / NBRC 107637 / DMS1)</name>
    <dbReference type="NCBI Taxonomy" id="867904"/>
    <lineage>
        <taxon>Archaea</taxon>
        <taxon>Methanobacteriati</taxon>
        <taxon>Methanobacteriota</taxon>
        <taxon>Stenosarchaea group</taxon>
        <taxon>Methanomicrobia</taxon>
        <taxon>Methanosarcinales</taxon>
        <taxon>Methanosarcinaceae</taxon>
        <taxon>Methanomethylovorans</taxon>
    </lineage>
</organism>
<dbReference type="InterPro" id="IPR043472">
    <property type="entry name" value="Macro_dom-like"/>
</dbReference>
<dbReference type="Pfam" id="PF01661">
    <property type="entry name" value="Macro"/>
    <property type="match status" value="1"/>
</dbReference>
<dbReference type="AlphaFoldDB" id="L0KYY4"/>
<accession>L0KYY4</accession>
<dbReference type="Gene3D" id="3.40.220.10">
    <property type="entry name" value="Leucine Aminopeptidase, subunit E, domain 1"/>
    <property type="match status" value="1"/>
</dbReference>
<evidence type="ECO:0000259" key="1">
    <source>
        <dbReference type="PROSITE" id="PS51154"/>
    </source>
</evidence>
<dbReference type="SMART" id="SM00506">
    <property type="entry name" value="A1pp"/>
    <property type="match status" value="1"/>
</dbReference>
<dbReference type="PANTHER" id="PTHR11106">
    <property type="entry name" value="GANGLIOSIDE INDUCED DIFFERENTIATION ASSOCIATED PROTEIN 2-RELATED"/>
    <property type="match status" value="1"/>
</dbReference>
<feature type="domain" description="Macro" evidence="1">
    <location>
        <begin position="1"/>
        <end position="174"/>
    </location>
</feature>
<evidence type="ECO:0000313" key="2">
    <source>
        <dbReference type="EMBL" id="AGB49278.1"/>
    </source>
</evidence>
<evidence type="ECO:0000313" key="3">
    <source>
        <dbReference type="Proteomes" id="UP000010866"/>
    </source>
</evidence>
<protein>
    <submittedName>
        <fullName evidence="2">Putative phosphatase, C-terminal domain of histone macro H2A1 like protein</fullName>
    </submittedName>
</protein>
<dbReference type="GO" id="GO:0019213">
    <property type="term" value="F:deacetylase activity"/>
    <property type="evidence" value="ECO:0007669"/>
    <property type="project" value="TreeGrafter"/>
</dbReference>
<dbReference type="InterPro" id="IPR002589">
    <property type="entry name" value="Macro_dom"/>
</dbReference>
<dbReference type="EMBL" id="CP003362">
    <property type="protein sequence ID" value="AGB49278.1"/>
    <property type="molecule type" value="Genomic_DNA"/>
</dbReference>
<dbReference type="RefSeq" id="WP_015324444.1">
    <property type="nucleotide sequence ID" value="NC_019977.1"/>
</dbReference>
<keyword evidence="3" id="KW-1185">Reference proteome</keyword>
<sequence length="178" mass="19260">MTEVAERISVIMDDIVTQHVDAIVNAANNSLLGGEGVDGAIHRAAGPKLLEECRKLGGCPTGEARITKGYSLPAKWVIHTVGPVWKGGMHGEEKMLYRAYQSSLELAHQYDIGSIAFPGISIGAYGFPVERAAGIAVRSVWDFLTEVKTIDEVILVCYNQIAFKMYSGALHNTANNVK</sequence>
<gene>
    <name evidence="2" type="ordered locus">Metho_1040</name>
</gene>
<dbReference type="NCBIfam" id="NF001664">
    <property type="entry name" value="PRK00431.1-6"/>
    <property type="match status" value="1"/>
</dbReference>
<dbReference type="PANTHER" id="PTHR11106:SF27">
    <property type="entry name" value="MACRO DOMAIN-CONTAINING PROTEIN"/>
    <property type="match status" value="1"/>
</dbReference>
<dbReference type="CDD" id="cd02908">
    <property type="entry name" value="Macro_OAADPr_deacetylase"/>
    <property type="match status" value="1"/>
</dbReference>
<proteinExistence type="predicted"/>
<dbReference type="KEGG" id="mhz:Metho_1040"/>
<dbReference type="PROSITE" id="PS51154">
    <property type="entry name" value="MACRO"/>
    <property type="match status" value="1"/>
</dbReference>
<dbReference type="GeneID" id="14406849"/>
<dbReference type="Proteomes" id="UP000010866">
    <property type="component" value="Chromosome"/>
</dbReference>
<dbReference type="STRING" id="867904.Metho_1040"/>
<dbReference type="SUPFAM" id="SSF52949">
    <property type="entry name" value="Macro domain-like"/>
    <property type="match status" value="1"/>
</dbReference>
<dbReference type="HOGENOM" id="CLU_046550_5_1_2"/>
<name>L0KYY4_METHD</name>